<proteinExistence type="predicted"/>
<comment type="caution">
    <text evidence="1">The sequence shown here is derived from an EMBL/GenBank/DDBJ whole genome shotgun (WGS) entry which is preliminary data.</text>
</comment>
<dbReference type="AlphaFoldDB" id="A0A4R7HVS7"/>
<gene>
    <name evidence="1" type="ORF">BDK89_0174</name>
</gene>
<keyword evidence="2" id="KW-1185">Reference proteome</keyword>
<name>A0A4R7HVS7_9ACTN</name>
<evidence type="ECO:0000313" key="1">
    <source>
        <dbReference type="EMBL" id="TDT14619.1"/>
    </source>
</evidence>
<dbReference type="RefSeq" id="WP_166657286.1">
    <property type="nucleotide sequence ID" value="NZ_SOAU01000001.1"/>
</dbReference>
<dbReference type="EMBL" id="SOAU01000001">
    <property type="protein sequence ID" value="TDT14619.1"/>
    <property type="molecule type" value="Genomic_DNA"/>
</dbReference>
<protein>
    <submittedName>
        <fullName evidence="1">Uncharacterized protein</fullName>
    </submittedName>
</protein>
<accession>A0A4R7HVS7</accession>
<organism evidence="1 2">
    <name type="scientific">Ilumatobacter fluminis</name>
    <dbReference type="NCBI Taxonomy" id="467091"/>
    <lineage>
        <taxon>Bacteria</taxon>
        <taxon>Bacillati</taxon>
        <taxon>Actinomycetota</taxon>
        <taxon>Acidimicrobiia</taxon>
        <taxon>Acidimicrobiales</taxon>
        <taxon>Ilumatobacteraceae</taxon>
        <taxon>Ilumatobacter</taxon>
    </lineage>
</organism>
<reference evidence="1 2" key="1">
    <citation type="submission" date="2019-03" db="EMBL/GenBank/DDBJ databases">
        <title>Sequencing the genomes of 1000 actinobacteria strains.</title>
        <authorList>
            <person name="Klenk H.-P."/>
        </authorList>
    </citation>
    <scope>NUCLEOTIDE SEQUENCE [LARGE SCALE GENOMIC DNA]</scope>
    <source>
        <strain evidence="1 2">DSM 18936</strain>
    </source>
</reference>
<sequence>MVDHTPPPRIVYRREVDEHGIDVSWYVKVDAALQVVVWGFHPHLPEGMHWKKGDESGLGSDHNTDGRQSFDEFLRSPLHEIDDASRAEVTAAIDVAR</sequence>
<dbReference type="Proteomes" id="UP000294558">
    <property type="component" value="Unassembled WGS sequence"/>
</dbReference>
<evidence type="ECO:0000313" key="2">
    <source>
        <dbReference type="Proteomes" id="UP000294558"/>
    </source>
</evidence>